<keyword evidence="2" id="KW-1185">Reference proteome</keyword>
<name>A0A1I2Q444_9GAMM</name>
<protein>
    <submittedName>
        <fullName evidence="1">Uncharacterized conserved protein</fullName>
    </submittedName>
</protein>
<accession>A0A1I2Q444</accession>
<dbReference type="InterPro" id="IPR018668">
    <property type="entry name" value="DNA-binding_VF530-like"/>
</dbReference>
<organism evidence="1 2">
    <name type="scientific">Neptunomonas qingdaonensis</name>
    <dbReference type="NCBI Taxonomy" id="1045558"/>
    <lineage>
        <taxon>Bacteria</taxon>
        <taxon>Pseudomonadati</taxon>
        <taxon>Pseudomonadota</taxon>
        <taxon>Gammaproteobacteria</taxon>
        <taxon>Oceanospirillales</taxon>
        <taxon>Oceanospirillaceae</taxon>
        <taxon>Neptunomonas</taxon>
    </lineage>
</organism>
<dbReference type="Gene3D" id="1.10.720.30">
    <property type="entry name" value="SAP domain"/>
    <property type="match status" value="1"/>
</dbReference>
<dbReference type="RefSeq" id="WP_090726516.1">
    <property type="nucleotide sequence ID" value="NZ_FOOU01000004.1"/>
</dbReference>
<dbReference type="Pfam" id="PF09905">
    <property type="entry name" value="VF530"/>
    <property type="match status" value="1"/>
</dbReference>
<dbReference type="Proteomes" id="UP000198623">
    <property type="component" value="Unassembled WGS sequence"/>
</dbReference>
<dbReference type="STRING" id="1045558.SAMN05216175_104189"/>
<dbReference type="GO" id="GO:0003677">
    <property type="term" value="F:DNA binding"/>
    <property type="evidence" value="ECO:0007669"/>
    <property type="project" value="InterPro"/>
</dbReference>
<dbReference type="EMBL" id="FOOU01000004">
    <property type="protein sequence ID" value="SFG22443.1"/>
    <property type="molecule type" value="Genomic_DNA"/>
</dbReference>
<evidence type="ECO:0000313" key="2">
    <source>
        <dbReference type="Proteomes" id="UP000198623"/>
    </source>
</evidence>
<evidence type="ECO:0000313" key="1">
    <source>
        <dbReference type="EMBL" id="SFG22443.1"/>
    </source>
</evidence>
<reference evidence="2" key="1">
    <citation type="submission" date="2016-10" db="EMBL/GenBank/DDBJ databases">
        <authorList>
            <person name="Varghese N."/>
            <person name="Submissions S."/>
        </authorList>
    </citation>
    <scope>NUCLEOTIDE SEQUENCE [LARGE SCALE GENOMIC DNA]</scope>
    <source>
        <strain evidence="2">CGMCC 1.10971</strain>
    </source>
</reference>
<sequence length="80" mass="9416">MSDQPKDNQQKNNPLHGLSLEQIVTALEEHYGWEQLGQLINIRCFQSDPSIKSSLKFLRKTPWARTKVEELYLKTRFQTL</sequence>
<gene>
    <name evidence="1" type="ORF">SAMN05216175_104189</name>
</gene>
<proteinExistence type="predicted"/>
<dbReference type="InterPro" id="IPR036361">
    <property type="entry name" value="SAP_dom_sf"/>
</dbReference>
<dbReference type="OrthoDB" id="9806870at2"/>
<dbReference type="AlphaFoldDB" id="A0A1I2Q444"/>